<accession>A0A5B7CD41</accession>
<feature type="region of interest" description="Disordered" evidence="1">
    <location>
        <begin position="1"/>
        <end position="41"/>
    </location>
</feature>
<keyword evidence="3" id="KW-1185">Reference proteome</keyword>
<evidence type="ECO:0000313" key="2">
    <source>
        <dbReference type="EMBL" id="MPC07469.1"/>
    </source>
</evidence>
<dbReference type="Proteomes" id="UP000324222">
    <property type="component" value="Unassembled WGS sequence"/>
</dbReference>
<reference evidence="2 3" key="1">
    <citation type="submission" date="2019-05" db="EMBL/GenBank/DDBJ databases">
        <title>Another draft genome of Portunus trituberculatus and its Hox gene families provides insights of decapod evolution.</title>
        <authorList>
            <person name="Jeong J.-H."/>
            <person name="Song I."/>
            <person name="Kim S."/>
            <person name="Choi T."/>
            <person name="Kim D."/>
            <person name="Ryu S."/>
            <person name="Kim W."/>
        </authorList>
    </citation>
    <scope>NUCLEOTIDE SEQUENCE [LARGE SCALE GENOMIC DNA]</scope>
    <source>
        <tissue evidence="2">Muscle</tissue>
    </source>
</reference>
<gene>
    <name evidence="2" type="ORF">E2C01_000031</name>
</gene>
<dbReference type="EMBL" id="VSRR010000001">
    <property type="protein sequence ID" value="MPC07469.1"/>
    <property type="molecule type" value="Genomic_DNA"/>
</dbReference>
<protein>
    <submittedName>
        <fullName evidence="2">Uncharacterized protein</fullName>
    </submittedName>
</protein>
<proteinExistence type="predicted"/>
<evidence type="ECO:0000313" key="3">
    <source>
        <dbReference type="Proteomes" id="UP000324222"/>
    </source>
</evidence>
<evidence type="ECO:0000256" key="1">
    <source>
        <dbReference type="SAM" id="MobiDB-lite"/>
    </source>
</evidence>
<name>A0A5B7CD41_PORTR</name>
<dbReference type="AlphaFoldDB" id="A0A5B7CD41"/>
<sequence>MHLWSNDGVGPKSLIATRGSGSGFESTERRFVNPDGNGGGKKTDAKYTLPFASGCLHLGKGLAEGGTAATPNAGELKAKRPRKKLIFNRKSLKLFSTRAVQLPNPLSPLPSNKQQV</sequence>
<comment type="caution">
    <text evidence="2">The sequence shown here is derived from an EMBL/GenBank/DDBJ whole genome shotgun (WGS) entry which is preliminary data.</text>
</comment>
<organism evidence="2 3">
    <name type="scientific">Portunus trituberculatus</name>
    <name type="common">Swimming crab</name>
    <name type="synonym">Neptunus trituberculatus</name>
    <dbReference type="NCBI Taxonomy" id="210409"/>
    <lineage>
        <taxon>Eukaryota</taxon>
        <taxon>Metazoa</taxon>
        <taxon>Ecdysozoa</taxon>
        <taxon>Arthropoda</taxon>
        <taxon>Crustacea</taxon>
        <taxon>Multicrustacea</taxon>
        <taxon>Malacostraca</taxon>
        <taxon>Eumalacostraca</taxon>
        <taxon>Eucarida</taxon>
        <taxon>Decapoda</taxon>
        <taxon>Pleocyemata</taxon>
        <taxon>Brachyura</taxon>
        <taxon>Eubrachyura</taxon>
        <taxon>Portunoidea</taxon>
        <taxon>Portunidae</taxon>
        <taxon>Portuninae</taxon>
        <taxon>Portunus</taxon>
    </lineage>
</organism>